<dbReference type="Pfam" id="PF01408">
    <property type="entry name" value="GFO_IDH_MocA"/>
    <property type="match status" value="1"/>
</dbReference>
<comment type="caution">
    <text evidence="3">The sequence shown here is derived from an EMBL/GenBank/DDBJ whole genome shotgun (WGS) entry which is preliminary data.</text>
</comment>
<evidence type="ECO:0000313" key="4">
    <source>
        <dbReference type="Proteomes" id="UP000245712"/>
    </source>
</evidence>
<reference evidence="3 4" key="1">
    <citation type="submission" date="2018-05" db="EMBL/GenBank/DDBJ databases">
        <title>Genomic Encyclopedia of Type Strains, Phase IV (KMG-V): Genome sequencing to study the core and pangenomes of soil and plant-associated prokaryotes.</title>
        <authorList>
            <person name="Whitman W."/>
        </authorList>
    </citation>
    <scope>NUCLEOTIDE SEQUENCE [LARGE SCALE GENOMIC DNA]</scope>
    <source>
        <strain evidence="3 4">SCZa-39</strain>
    </source>
</reference>
<gene>
    <name evidence="3" type="ORF">C7402_11220</name>
</gene>
<dbReference type="InterPro" id="IPR055170">
    <property type="entry name" value="GFO_IDH_MocA-like_dom"/>
</dbReference>
<dbReference type="Gene3D" id="3.30.360.10">
    <property type="entry name" value="Dihydrodipicolinate Reductase, domain 2"/>
    <property type="match status" value="1"/>
</dbReference>
<dbReference type="Pfam" id="PF22725">
    <property type="entry name" value="GFO_IDH_MocA_C3"/>
    <property type="match status" value="1"/>
</dbReference>
<dbReference type="EMBL" id="QEOB01000012">
    <property type="protein sequence ID" value="PVX79833.1"/>
    <property type="molecule type" value="Genomic_DNA"/>
</dbReference>
<sequence>MSTLRVAMIGVGLAAAPHALALKDLAREVEVAGVTGRSAVRAATFAREHGFALAPSFDSVVADASIDAVLILTPPHTHLELVEAAAGAGKHVLLEKPLDVSLARAQQLTACCQRAGVRLGVVFQNRFRPAVQQLATLVQSGALGRLASAGVEVRWWRDQAYYDEPGRGTYARDGGGVLLTQAIHALDLLLWLAGDASVVSAACSTTTVHRMESEDYACAALKFRSGAVGRVFATTAAYPGFPERLEFVAENGTAVLEGGRLDIYWRDGRRESFEEKEAASSGFGAQPMAFDHGPHRALLAGFIAAIREGRPAPVTGDDALKVQRLIAAMTAKGGAEHDAGN</sequence>
<feature type="domain" description="Gfo/Idh/MocA-like oxidoreductase N-terminal" evidence="1">
    <location>
        <begin position="4"/>
        <end position="121"/>
    </location>
</feature>
<dbReference type="Proteomes" id="UP000245712">
    <property type="component" value="Unassembled WGS sequence"/>
</dbReference>
<organism evidence="3 4">
    <name type="scientific">Paraburkholderia unamae</name>
    <dbReference type="NCBI Taxonomy" id="219649"/>
    <lineage>
        <taxon>Bacteria</taxon>
        <taxon>Pseudomonadati</taxon>
        <taxon>Pseudomonadota</taxon>
        <taxon>Betaproteobacteria</taxon>
        <taxon>Burkholderiales</taxon>
        <taxon>Burkholderiaceae</taxon>
        <taxon>Paraburkholderia</taxon>
    </lineage>
</organism>
<dbReference type="Gene3D" id="3.40.50.720">
    <property type="entry name" value="NAD(P)-binding Rossmann-like Domain"/>
    <property type="match status" value="1"/>
</dbReference>
<proteinExistence type="predicted"/>
<dbReference type="InterPro" id="IPR000683">
    <property type="entry name" value="Gfo/Idh/MocA-like_OxRdtase_N"/>
</dbReference>
<protein>
    <submittedName>
        <fullName evidence="3">Dehydrogenase</fullName>
    </submittedName>
</protein>
<dbReference type="InterPro" id="IPR052515">
    <property type="entry name" value="Gfo/Idh/MocA_Oxidoreductase"/>
</dbReference>
<evidence type="ECO:0000259" key="1">
    <source>
        <dbReference type="Pfam" id="PF01408"/>
    </source>
</evidence>
<evidence type="ECO:0000259" key="2">
    <source>
        <dbReference type="Pfam" id="PF22725"/>
    </source>
</evidence>
<feature type="domain" description="GFO/IDH/MocA-like oxidoreductase" evidence="2">
    <location>
        <begin position="131"/>
        <end position="254"/>
    </location>
</feature>
<dbReference type="SUPFAM" id="SSF55347">
    <property type="entry name" value="Glyceraldehyde-3-phosphate dehydrogenase-like, C-terminal domain"/>
    <property type="match status" value="1"/>
</dbReference>
<name>A0ABX5KMU4_9BURK</name>
<dbReference type="InterPro" id="IPR036291">
    <property type="entry name" value="NAD(P)-bd_dom_sf"/>
</dbReference>
<accession>A0ABX5KMU4</accession>
<evidence type="ECO:0000313" key="3">
    <source>
        <dbReference type="EMBL" id="PVX79833.1"/>
    </source>
</evidence>
<dbReference type="SUPFAM" id="SSF51735">
    <property type="entry name" value="NAD(P)-binding Rossmann-fold domains"/>
    <property type="match status" value="1"/>
</dbReference>
<keyword evidence="4" id="KW-1185">Reference proteome</keyword>
<dbReference type="PANTHER" id="PTHR43249:SF1">
    <property type="entry name" value="D-GLUCOSIDE 3-DEHYDROGENASE"/>
    <property type="match status" value="1"/>
</dbReference>
<dbReference type="PANTHER" id="PTHR43249">
    <property type="entry name" value="UDP-N-ACETYL-2-AMINO-2-DEOXY-D-GLUCURONATE OXIDASE"/>
    <property type="match status" value="1"/>
</dbReference>
<dbReference type="RefSeq" id="WP_116612421.1">
    <property type="nucleotide sequence ID" value="NZ_CAJZAT010000202.1"/>
</dbReference>